<proteinExistence type="predicted"/>
<feature type="non-terminal residue" evidence="1">
    <location>
        <position position="132"/>
    </location>
</feature>
<feature type="non-terminal residue" evidence="1">
    <location>
        <position position="1"/>
    </location>
</feature>
<reference evidence="1" key="1">
    <citation type="submission" date="2021-06" db="EMBL/GenBank/DDBJ databases">
        <authorList>
            <person name="Kallberg Y."/>
            <person name="Tangrot J."/>
            <person name="Rosling A."/>
        </authorList>
    </citation>
    <scope>NUCLEOTIDE SEQUENCE</scope>
    <source>
        <strain evidence="1">IL203A</strain>
    </source>
</reference>
<accession>A0ACA9NLK6</accession>
<protein>
    <submittedName>
        <fullName evidence="1">15542_t:CDS:1</fullName>
    </submittedName>
</protein>
<organism evidence="1 2">
    <name type="scientific">Dentiscutata heterogama</name>
    <dbReference type="NCBI Taxonomy" id="1316150"/>
    <lineage>
        <taxon>Eukaryota</taxon>
        <taxon>Fungi</taxon>
        <taxon>Fungi incertae sedis</taxon>
        <taxon>Mucoromycota</taxon>
        <taxon>Glomeromycotina</taxon>
        <taxon>Glomeromycetes</taxon>
        <taxon>Diversisporales</taxon>
        <taxon>Gigasporaceae</taxon>
        <taxon>Dentiscutata</taxon>
    </lineage>
</organism>
<dbReference type="Proteomes" id="UP000789702">
    <property type="component" value="Unassembled WGS sequence"/>
</dbReference>
<dbReference type="EMBL" id="CAJVPU010016596">
    <property type="protein sequence ID" value="CAG8654236.1"/>
    <property type="molecule type" value="Genomic_DNA"/>
</dbReference>
<name>A0ACA9NLK6_9GLOM</name>
<evidence type="ECO:0000313" key="1">
    <source>
        <dbReference type="EMBL" id="CAG8654236.1"/>
    </source>
</evidence>
<comment type="caution">
    <text evidence="1">The sequence shown here is derived from an EMBL/GenBank/DDBJ whole genome shotgun (WGS) entry which is preliminary data.</text>
</comment>
<keyword evidence="2" id="KW-1185">Reference proteome</keyword>
<gene>
    <name evidence="1" type="ORF">DHETER_LOCUS9446</name>
</gene>
<evidence type="ECO:0000313" key="2">
    <source>
        <dbReference type="Proteomes" id="UP000789702"/>
    </source>
</evidence>
<sequence>DKGTGKSDLCKELFPEIYEKDDMKQFENYNNEEFNYNRDTENQINPRIEKENIDDITDRVITNISKSKPEDQVIVASKYIAESLTNQQQEDQYSKQIYQANYEELNINSKKTFNSEDLLVENDLFDNNILDI</sequence>